<evidence type="ECO:0000313" key="2">
    <source>
        <dbReference type="Proteomes" id="UP000217838"/>
    </source>
</evidence>
<accession>A0A2A4YC45</accession>
<reference evidence="2" key="1">
    <citation type="submission" date="2017-08" db="EMBL/GenBank/DDBJ databases">
        <title>A dynamic microbial community with high functional redundancy inhabits the cold, oxic subseafloor aquifer.</title>
        <authorList>
            <person name="Tully B.J."/>
            <person name="Wheat C.G."/>
            <person name="Glazer B.T."/>
            <person name="Huber J.A."/>
        </authorList>
    </citation>
    <scope>NUCLEOTIDE SEQUENCE [LARGE SCALE GENOMIC DNA]</scope>
</reference>
<name>A0A2A4YC45_UNCAE</name>
<comment type="caution">
    <text evidence="1">The sequence shown here is derived from an EMBL/GenBank/DDBJ whole genome shotgun (WGS) entry which is preliminary data.</text>
</comment>
<sequence>MCKIIDLSSMFEDSFIDDKINKIKRDLDKDDIESQTLFQVHGKLESLSARLSKNLQNIVGFTQDVYKKFNEQQEEIFSLLHLCGTKSLNKQVKKLTDDALKLEKKCTHSKLSNRINELRAGMNDINHKHALSLENRQMIHMAKKHLNELSGERKPQIAPSEMQSSMLEDPIDLSMSLYEIAGNLYKADLGNAFCSFNCLPEVTKTKLNKIFKKNGYTFENLKLYNSLDTFKKQQYFTIQTLLGYSHMLLYGDFELMPEEEVDALFYDLDMTLIGENVADL</sequence>
<gene>
    <name evidence="1" type="ORF">COB11_07455</name>
</gene>
<dbReference type="AlphaFoldDB" id="A0A2A4YC45"/>
<proteinExistence type="predicted"/>
<evidence type="ECO:0000313" key="1">
    <source>
        <dbReference type="EMBL" id="PCI92416.1"/>
    </source>
</evidence>
<organism evidence="1 2">
    <name type="scientific">Aerophobetes bacterium</name>
    <dbReference type="NCBI Taxonomy" id="2030807"/>
    <lineage>
        <taxon>Bacteria</taxon>
        <taxon>Candidatus Aerophobota</taxon>
    </lineage>
</organism>
<protein>
    <submittedName>
        <fullName evidence="1">Uncharacterized protein</fullName>
    </submittedName>
</protein>
<dbReference type="Proteomes" id="UP000217838">
    <property type="component" value="Unassembled WGS sequence"/>
</dbReference>
<dbReference type="EMBL" id="NVUU01000105">
    <property type="protein sequence ID" value="PCI92416.1"/>
    <property type="molecule type" value="Genomic_DNA"/>
</dbReference>